<feature type="transmembrane region" description="Helical" evidence="7">
    <location>
        <begin position="108"/>
        <end position="129"/>
    </location>
</feature>
<evidence type="ECO:0000256" key="1">
    <source>
        <dbReference type="ARBA" id="ARBA00004651"/>
    </source>
</evidence>
<dbReference type="Proteomes" id="UP000029084">
    <property type="component" value="Chromosome"/>
</dbReference>
<evidence type="ECO:0000313" key="9">
    <source>
        <dbReference type="EMBL" id="AIM27398.1"/>
    </source>
</evidence>
<dbReference type="Proteomes" id="UP000068832">
    <property type="component" value="Chromosome"/>
</dbReference>
<keyword evidence="2" id="KW-0813">Transport</keyword>
<dbReference type="PATRIC" id="fig|43687.5.peg.1366"/>
<dbReference type="Proteomes" id="UP000062398">
    <property type="component" value="Chromosome"/>
</dbReference>
<dbReference type="EMBL" id="CP012174">
    <property type="protein sequence ID" value="AKV78765.1"/>
    <property type="molecule type" value="Genomic_DNA"/>
</dbReference>
<comment type="subcellular location">
    <subcellularLocation>
        <location evidence="1">Cell membrane</location>
        <topology evidence="1">Multi-pass membrane protein</topology>
    </subcellularLocation>
</comment>
<evidence type="ECO:0000256" key="5">
    <source>
        <dbReference type="ARBA" id="ARBA00022989"/>
    </source>
</evidence>
<dbReference type="GO" id="GO:0005886">
    <property type="term" value="C:plasma membrane"/>
    <property type="evidence" value="ECO:0007669"/>
    <property type="project" value="UniProtKB-SubCell"/>
</dbReference>
<evidence type="ECO:0000313" key="12">
    <source>
        <dbReference type="EMBL" id="AKV78765.1"/>
    </source>
</evidence>
<reference evidence="14 16" key="3">
    <citation type="submission" date="2015-07" db="EMBL/GenBank/DDBJ databases">
        <title>Physiological, transcriptional responses and genome re-sequencing of acid resistant extremely thermoacidophilic Metallosphaera sedula SARC-M1.</title>
        <authorList>
            <person name="Ai C."/>
            <person name="McCarthy S."/>
            <person name="Eckrich V."/>
            <person name="Rudrappa D."/>
            <person name="Qiu G."/>
            <person name="Blum P."/>
        </authorList>
    </citation>
    <scope>NUCLEOTIDE SEQUENCE [LARGE SCALE GENOMIC DNA]</scope>
    <source>
        <strain evidence="14 16">SARC-M1</strain>
    </source>
</reference>
<dbReference type="CDD" id="cd17321">
    <property type="entry name" value="MFS_MMR_MDR_like"/>
    <property type="match status" value="1"/>
</dbReference>
<evidence type="ECO:0000256" key="7">
    <source>
        <dbReference type="SAM" id="Phobius"/>
    </source>
</evidence>
<dbReference type="Proteomes" id="UP000061362">
    <property type="component" value="Chromosome"/>
</dbReference>
<evidence type="ECO:0000313" key="13">
    <source>
        <dbReference type="EMBL" id="AKV81010.1"/>
    </source>
</evidence>
<feature type="transmembrane region" description="Helical" evidence="7">
    <location>
        <begin position="12"/>
        <end position="33"/>
    </location>
</feature>
<keyword evidence="6 7" id="KW-0472">Membrane</keyword>
<feature type="transmembrane region" description="Helical" evidence="7">
    <location>
        <begin position="141"/>
        <end position="165"/>
    </location>
</feature>
<evidence type="ECO:0000256" key="6">
    <source>
        <dbReference type="ARBA" id="ARBA00023136"/>
    </source>
</evidence>
<feature type="transmembrane region" description="Helical" evidence="7">
    <location>
        <begin position="45"/>
        <end position="66"/>
    </location>
</feature>
<evidence type="ECO:0000313" key="16">
    <source>
        <dbReference type="Proteomes" id="UP000056255"/>
    </source>
</evidence>
<gene>
    <name evidence="9" type="ORF">HA72_1253</name>
    <name evidence="10" type="ORF">MsedA_1272</name>
    <name evidence="11" type="ORF">MsedB_1274</name>
    <name evidence="12" type="ORF">MsedC_1272</name>
    <name evidence="13" type="ORF">MsedD_1273</name>
    <name evidence="14" type="ORF">MsedE_1276</name>
</gene>
<feature type="transmembrane region" description="Helical" evidence="7">
    <location>
        <begin position="521"/>
        <end position="542"/>
    </location>
</feature>
<dbReference type="PRINTS" id="PR01036">
    <property type="entry name" value="TCRTETB"/>
</dbReference>
<sequence>MVQYKWIALSNTSLGVFMGFMNANIVLISLPAIFRGIGVNPFNSFQYLLWILFGYSIVSAILVVNVGRISDIFGRVRMYNLGFLIFTVASILLYLTPGQGDVAALQLVIYRVIQAVGGALLMANSAAILSEAFPPKERGFALGLNGVIGIFGGVAGIIIGGILASIYWRDVFLVNVPIGILGTIWSMKSLKQLSKPERNQRIDIPGNVLFAVSLILILVGITYGILPYGNQATGWSNPYVISAIVSGLALLGVFLFVETKVPDPMFRLELFKIRAFSMASASVILAQLAFGGLQLMLVLLLQAIWLPLHGYSYEVTPFWAGIYLLPLLAGFGIMGSIAGKLSDRYGARTLATLGLVILGVGLLGLTTLPYNFNYLEFATIIFFMGIGNGLFVSPNTASLMNASPPQHRGSASGIRAMLTNTGSTLSIGVFFTIVIEVLYLVLPTTLSTALTSAGAPQLIPYMTKIPPTAAIFAAFLGYNPVSAILSQLPPSVASSIPSSVVSTITANTWFPNVIAPAFMQALRIAFFTASGLSFAAAVASALRGKTVIYEERVVETTRGQGK</sequence>
<evidence type="ECO:0000313" key="20">
    <source>
        <dbReference type="Proteomes" id="UP000068832"/>
    </source>
</evidence>
<reference evidence="9 15" key="1">
    <citation type="journal article" date="2014" name="J. Bacteriol.">
        <title>Role of an Archaeal PitA Transporter in the Copper and Arsenic Resistance of Metallosphaera sedula, an Extreme Thermoacidophile.</title>
        <authorList>
            <person name="McCarthy S."/>
            <person name="Ai C."/>
            <person name="Wheaton G."/>
            <person name="Tevatia R."/>
            <person name="Eckrich V."/>
            <person name="Kelly R."/>
            <person name="Blum P."/>
        </authorList>
    </citation>
    <scope>NUCLEOTIDE SEQUENCE [LARGE SCALE GENOMIC DNA]</scope>
    <source>
        <strain evidence="9 15">CuR1</strain>
    </source>
</reference>
<dbReference type="EMBL" id="CP012176">
    <property type="protein sequence ID" value="AKV83251.1"/>
    <property type="molecule type" value="Genomic_DNA"/>
</dbReference>
<name>A0A088E5X4_9CREN</name>
<evidence type="ECO:0000256" key="2">
    <source>
        <dbReference type="ARBA" id="ARBA00022448"/>
    </source>
</evidence>
<dbReference type="EMBL" id="CP008822">
    <property type="protein sequence ID" value="AIM27398.1"/>
    <property type="molecule type" value="Genomic_DNA"/>
</dbReference>
<feature type="domain" description="Major facilitator superfamily (MFS) profile" evidence="8">
    <location>
        <begin position="8"/>
        <end position="481"/>
    </location>
</feature>
<dbReference type="Pfam" id="PF07690">
    <property type="entry name" value="MFS_1"/>
    <property type="match status" value="2"/>
</dbReference>
<keyword evidence="4 7" id="KW-0812">Transmembrane</keyword>
<dbReference type="SUPFAM" id="SSF103473">
    <property type="entry name" value="MFS general substrate transporter"/>
    <property type="match status" value="2"/>
</dbReference>
<evidence type="ECO:0000256" key="4">
    <source>
        <dbReference type="ARBA" id="ARBA00022692"/>
    </source>
</evidence>
<keyword evidence="3" id="KW-1003">Cell membrane</keyword>
<evidence type="ECO:0000313" key="18">
    <source>
        <dbReference type="Proteomes" id="UP000062398"/>
    </source>
</evidence>
<evidence type="ECO:0000313" key="11">
    <source>
        <dbReference type="EMBL" id="AKV76513.1"/>
    </source>
</evidence>
<evidence type="ECO:0000313" key="19">
    <source>
        <dbReference type="Proteomes" id="UP000062475"/>
    </source>
</evidence>
<feature type="transmembrane region" description="Helical" evidence="7">
    <location>
        <begin position="171"/>
        <end position="187"/>
    </location>
</feature>
<keyword evidence="5 7" id="KW-1133">Transmembrane helix</keyword>
<dbReference type="InterPro" id="IPR011701">
    <property type="entry name" value="MFS"/>
</dbReference>
<dbReference type="EMBL" id="CP012172">
    <property type="protein sequence ID" value="AKV74274.1"/>
    <property type="molecule type" value="Genomic_DNA"/>
</dbReference>
<evidence type="ECO:0000313" key="17">
    <source>
        <dbReference type="Proteomes" id="UP000061362"/>
    </source>
</evidence>
<dbReference type="PROSITE" id="PS50850">
    <property type="entry name" value="MFS"/>
    <property type="match status" value="1"/>
</dbReference>
<dbReference type="OrthoDB" id="117970at2157"/>
<proteinExistence type="predicted"/>
<organism evidence="9 15">
    <name type="scientific">Metallosphaera sedula</name>
    <dbReference type="NCBI Taxonomy" id="43687"/>
    <lineage>
        <taxon>Archaea</taxon>
        <taxon>Thermoproteota</taxon>
        <taxon>Thermoprotei</taxon>
        <taxon>Sulfolobales</taxon>
        <taxon>Sulfolobaceae</taxon>
        <taxon>Metallosphaera</taxon>
    </lineage>
</organism>
<dbReference type="Gene3D" id="1.20.1250.20">
    <property type="entry name" value="MFS general substrate transporter like domains"/>
    <property type="match status" value="2"/>
</dbReference>
<evidence type="ECO:0000313" key="10">
    <source>
        <dbReference type="EMBL" id="AKV74274.1"/>
    </source>
</evidence>
<feature type="transmembrane region" description="Helical" evidence="7">
    <location>
        <begin position="318"/>
        <end position="338"/>
    </location>
</feature>
<dbReference type="RefSeq" id="WP_012021200.1">
    <property type="nucleotide sequence ID" value="NZ_AP019770.1"/>
</dbReference>
<evidence type="ECO:0000313" key="15">
    <source>
        <dbReference type="Proteomes" id="UP000029084"/>
    </source>
</evidence>
<feature type="transmembrane region" description="Helical" evidence="7">
    <location>
        <begin position="278"/>
        <end position="306"/>
    </location>
</feature>
<evidence type="ECO:0000313" key="14">
    <source>
        <dbReference type="EMBL" id="AKV83251.1"/>
    </source>
</evidence>
<dbReference type="PANTHER" id="PTHR42718:SF46">
    <property type="entry name" value="BLR6921 PROTEIN"/>
    <property type="match status" value="1"/>
</dbReference>
<reference evidence="17 18" key="2">
    <citation type="journal article" date="2015" name="Genome Announc.">
        <title>Complete Genome Sequences of Evolved Arsenate-Resistant Metallosphaera sedula Strains.</title>
        <authorList>
            <person name="Ai C."/>
            <person name="McCarthy S."/>
            <person name="Schackwitz W."/>
            <person name="Martin J."/>
            <person name="Lipzen A."/>
            <person name="Blum P."/>
        </authorList>
    </citation>
    <scope>NUCLEOTIDE SEQUENCE [LARGE SCALE GENOMIC DNA]</scope>
    <source>
        <strain evidence="12 18">ARS120-1</strain>
        <strain evidence="13 17">ARS120-2</strain>
        <strain evidence="10 20">ARS50-1</strain>
        <strain evidence="11 19">ARS50-2</strain>
    </source>
</reference>
<dbReference type="EMBL" id="CP012173">
    <property type="protein sequence ID" value="AKV76513.1"/>
    <property type="molecule type" value="Genomic_DNA"/>
</dbReference>
<feature type="transmembrane region" description="Helical" evidence="7">
    <location>
        <begin position="238"/>
        <end position="257"/>
    </location>
</feature>
<dbReference type="Proteomes" id="UP000056255">
    <property type="component" value="Chromosome"/>
</dbReference>
<feature type="transmembrane region" description="Helical" evidence="7">
    <location>
        <begin position="208"/>
        <end position="226"/>
    </location>
</feature>
<dbReference type="OMA" id="MFINGWN"/>
<feature type="transmembrane region" description="Helical" evidence="7">
    <location>
        <begin position="350"/>
        <end position="371"/>
    </location>
</feature>
<dbReference type="GO" id="GO:0022857">
    <property type="term" value="F:transmembrane transporter activity"/>
    <property type="evidence" value="ECO:0007669"/>
    <property type="project" value="InterPro"/>
</dbReference>
<accession>A0A088E5X4</accession>
<feature type="transmembrane region" description="Helical" evidence="7">
    <location>
        <begin position="418"/>
        <end position="442"/>
    </location>
</feature>
<evidence type="ECO:0000256" key="3">
    <source>
        <dbReference type="ARBA" id="ARBA00022475"/>
    </source>
</evidence>
<evidence type="ECO:0000259" key="8">
    <source>
        <dbReference type="PROSITE" id="PS50850"/>
    </source>
</evidence>
<feature type="transmembrane region" description="Helical" evidence="7">
    <location>
        <begin position="377"/>
        <end position="397"/>
    </location>
</feature>
<protein>
    <submittedName>
        <fullName evidence="10">MFS transporter</fullName>
    </submittedName>
    <submittedName>
        <fullName evidence="9">Major facilitator superfamily MFS_1</fullName>
    </submittedName>
</protein>
<dbReference type="GeneID" id="5103866"/>
<dbReference type="AlphaFoldDB" id="A0A088E5X4"/>
<feature type="transmembrane region" description="Helical" evidence="7">
    <location>
        <begin position="78"/>
        <end position="96"/>
    </location>
</feature>
<dbReference type="InterPro" id="IPR020846">
    <property type="entry name" value="MFS_dom"/>
</dbReference>
<dbReference type="Proteomes" id="UP000062475">
    <property type="component" value="Chromosome"/>
</dbReference>
<dbReference type="InterPro" id="IPR036259">
    <property type="entry name" value="MFS_trans_sf"/>
</dbReference>
<dbReference type="PANTHER" id="PTHR42718">
    <property type="entry name" value="MAJOR FACILITATOR SUPERFAMILY MULTIDRUG TRANSPORTER MFSC"/>
    <property type="match status" value="1"/>
</dbReference>
<dbReference type="EMBL" id="CP012175">
    <property type="protein sequence ID" value="AKV81010.1"/>
    <property type="molecule type" value="Genomic_DNA"/>
</dbReference>